<name>A0ACD3YPY0_FUSSC</name>
<keyword evidence="2" id="KW-1185">Reference proteome</keyword>
<organism evidence="1 2">
    <name type="scientific">Fusarium solani subsp. cucurbitae</name>
    <name type="common">Neocosmosporum cucurbitae</name>
    <dbReference type="NCBI Taxonomy" id="2747967"/>
    <lineage>
        <taxon>Eukaryota</taxon>
        <taxon>Fungi</taxon>
        <taxon>Dikarya</taxon>
        <taxon>Ascomycota</taxon>
        <taxon>Pezizomycotina</taxon>
        <taxon>Sordariomycetes</taxon>
        <taxon>Hypocreomycetidae</taxon>
        <taxon>Hypocreales</taxon>
        <taxon>Nectriaceae</taxon>
        <taxon>Fusarium</taxon>
        <taxon>Fusarium solani species complex</taxon>
    </lineage>
</organism>
<reference evidence="1" key="1">
    <citation type="submission" date="2021-11" db="EMBL/GenBank/DDBJ databases">
        <title>Fusarium solani-melongenae Genome sequencing and assembly.</title>
        <authorList>
            <person name="Xie S."/>
            <person name="Huang L."/>
            <person name="Zhang X."/>
        </authorList>
    </citation>
    <scope>NUCLEOTIDE SEQUENCE</scope>
    <source>
        <strain evidence="1">CRI 24-3</strain>
    </source>
</reference>
<protein>
    <submittedName>
        <fullName evidence="1">Uncharacterized protein</fullName>
    </submittedName>
</protein>
<accession>A0ACD3YPY0</accession>
<evidence type="ECO:0000313" key="2">
    <source>
        <dbReference type="Proteomes" id="UP000830768"/>
    </source>
</evidence>
<evidence type="ECO:0000313" key="1">
    <source>
        <dbReference type="EMBL" id="UPK90984.1"/>
    </source>
</evidence>
<gene>
    <name evidence="1" type="ORF">LCI18_001919</name>
</gene>
<sequence>MLPIALYDLFCLGTAFFLACTPDWFGGKPAAPRKSFLVGPMQWDIYDEGKQHLTLYHYLGLKTTAKTDEIWRAYQQATKTFGVKANACLGSMFSESGERITDGTPPNCQTDEYLLADKAMRLATSAALVLLDDKQEQTLYDIHFLTIMYQIEDMGDKVADKSNLGQWKRNMGRMMRLQSDIRKSMCSLCGAYAREWHCPKESRWVWG</sequence>
<dbReference type="Proteomes" id="UP000830768">
    <property type="component" value="Chromosome 2"/>
</dbReference>
<proteinExistence type="predicted"/>
<dbReference type="EMBL" id="CP090031">
    <property type="protein sequence ID" value="UPK90984.1"/>
    <property type="molecule type" value="Genomic_DNA"/>
</dbReference>